<feature type="transmembrane region" description="Helical" evidence="7">
    <location>
        <begin position="736"/>
        <end position="763"/>
    </location>
</feature>
<dbReference type="PANTHER" id="PTHR30572">
    <property type="entry name" value="MEMBRANE COMPONENT OF TRANSPORTER-RELATED"/>
    <property type="match status" value="1"/>
</dbReference>
<dbReference type="RefSeq" id="WP_210055615.1">
    <property type="nucleotide sequence ID" value="NZ_BAAAMH010000009.1"/>
</dbReference>
<comment type="subcellular location">
    <subcellularLocation>
        <location evidence="1">Cell membrane</location>
        <topology evidence="1">Multi-pass membrane protein</topology>
    </subcellularLocation>
</comment>
<feature type="domain" description="MacB-like periplasmic core" evidence="9">
    <location>
        <begin position="20"/>
        <end position="216"/>
    </location>
</feature>
<evidence type="ECO:0000256" key="6">
    <source>
        <dbReference type="ARBA" id="ARBA00038076"/>
    </source>
</evidence>
<feature type="domain" description="ABC3 transporter permease C-terminal" evidence="8">
    <location>
        <begin position="251"/>
        <end position="366"/>
    </location>
</feature>
<evidence type="ECO:0000256" key="4">
    <source>
        <dbReference type="ARBA" id="ARBA00022989"/>
    </source>
</evidence>
<feature type="transmembrane region" description="Helical" evidence="7">
    <location>
        <begin position="16"/>
        <end position="37"/>
    </location>
</feature>
<keyword evidence="11" id="KW-1185">Reference proteome</keyword>
<dbReference type="Pfam" id="PF02687">
    <property type="entry name" value="FtsX"/>
    <property type="match status" value="2"/>
</dbReference>
<feature type="transmembrane region" description="Helical" evidence="7">
    <location>
        <begin position="468"/>
        <end position="487"/>
    </location>
</feature>
<proteinExistence type="inferred from homology"/>
<evidence type="ECO:0000256" key="2">
    <source>
        <dbReference type="ARBA" id="ARBA00022475"/>
    </source>
</evidence>
<evidence type="ECO:0000259" key="8">
    <source>
        <dbReference type="Pfam" id="PF02687"/>
    </source>
</evidence>
<dbReference type="InterPro" id="IPR003838">
    <property type="entry name" value="ABC3_permease_C"/>
</dbReference>
<sequence>MRRAWRELRAHPDRTVSIGLAVVVSVAFVVACLVFVATETRGVGQQLSAPSSTSDVLVSTGTDPAPVAAAATGLPGVAAVSTTASTYVAFSTAEGPGAMELTTLPDRPEFRWSTLSSGRWPTTADEVVLSPGTASSYGVAEGGVLTLDPQGDRPARRLVVTGLLAEGGGLLADLGDHGVVAPAFAAGLSPGELSGTVLVRVTPGTDPGTVVAALRPVVGETGDVQTSAEAGAAALEQATGVGDVFGYLVLVFGAIALLVGSMTVLNTLVIVLTQRRREIGLLRAVGASTPQVRRMLLAEALLTGLLGSAVGVVVGIGVAALAAALTGGIAAGLAVPPLAVALGFVGGVVVTVLASLAPVRRASRVAPLEALRPVAAEPDRRRFLRLRTATGGLGTLLGVGVIVVALTADAHNVLLAVAGAAVTSLGVLALAVVVVPALLRAAGRLAGRGGPTARLAAANLVRNPGRSAATCTALMLAVGLIVTLQVGSATVKATLDAALDEKFPVDLVVTNPDGPISPAVTAAVGRAAGVTATVDVRSVQAGIVGADPQEDATELLVSAPGAGVERVVPTGLEPLTGRTALVDGFTLEMLGARSGDPLELTYQGRRARFVLQASEIPRSGGVVVTDDALTALAPTAPTSELWAAAADRDDARAVLAEVRQATAGQPGLRVDGSLPEAAEVGQVLDTLLAVATGLLGVAVLIALIGVGNTLGLSVLERTRESALLRALGLQRRQLRGMLAVEAVLLALVGAVVGVVVGIAFGGVGAASLARETGMGALHLAVPVAQTLGVVAVAALAGALASVLPARRAALATPTAALADR</sequence>
<dbReference type="Pfam" id="PF12704">
    <property type="entry name" value="MacB_PCD"/>
    <property type="match status" value="1"/>
</dbReference>
<gene>
    <name evidence="10" type="ORF">JOF54_002199</name>
</gene>
<comment type="caution">
    <text evidence="10">The sequence shown here is derived from an EMBL/GenBank/DDBJ whole genome shotgun (WGS) entry which is preliminary data.</text>
</comment>
<keyword evidence="3 7" id="KW-0812">Transmembrane</keyword>
<accession>A0ABS4Z8A0</accession>
<evidence type="ECO:0000313" key="11">
    <source>
        <dbReference type="Proteomes" id="UP000758168"/>
    </source>
</evidence>
<feature type="transmembrane region" description="Helical" evidence="7">
    <location>
        <begin position="783"/>
        <end position="803"/>
    </location>
</feature>
<evidence type="ECO:0000256" key="1">
    <source>
        <dbReference type="ARBA" id="ARBA00004651"/>
    </source>
</evidence>
<dbReference type="PANTHER" id="PTHR30572:SF4">
    <property type="entry name" value="ABC TRANSPORTER PERMEASE YTRF"/>
    <property type="match status" value="1"/>
</dbReference>
<protein>
    <submittedName>
        <fullName evidence="10">ABC transport system permease protein</fullName>
    </submittedName>
</protein>
<reference evidence="10 11" key="1">
    <citation type="submission" date="2021-03" db="EMBL/GenBank/DDBJ databases">
        <title>Sequencing the genomes of 1000 actinobacteria strains.</title>
        <authorList>
            <person name="Klenk H.-P."/>
        </authorList>
    </citation>
    <scope>NUCLEOTIDE SEQUENCE [LARGE SCALE GENOMIC DNA]</scope>
    <source>
        <strain evidence="10 11">DSM 12936</strain>
    </source>
</reference>
<evidence type="ECO:0000313" key="10">
    <source>
        <dbReference type="EMBL" id="MBP2417277.1"/>
    </source>
</evidence>
<organism evidence="10 11">
    <name type="scientific">Microlunatus capsulatus</name>
    <dbReference type="NCBI Taxonomy" id="99117"/>
    <lineage>
        <taxon>Bacteria</taxon>
        <taxon>Bacillati</taxon>
        <taxon>Actinomycetota</taxon>
        <taxon>Actinomycetes</taxon>
        <taxon>Propionibacteriales</taxon>
        <taxon>Propionibacteriaceae</taxon>
        <taxon>Microlunatus</taxon>
    </lineage>
</organism>
<dbReference type="EMBL" id="JAGIOB010000001">
    <property type="protein sequence ID" value="MBP2417277.1"/>
    <property type="molecule type" value="Genomic_DNA"/>
</dbReference>
<dbReference type="Proteomes" id="UP000758168">
    <property type="component" value="Unassembled WGS sequence"/>
</dbReference>
<feature type="domain" description="ABC3 transporter permease C-terminal" evidence="8">
    <location>
        <begin position="694"/>
        <end position="809"/>
    </location>
</feature>
<dbReference type="InterPro" id="IPR025857">
    <property type="entry name" value="MacB_PCD"/>
</dbReference>
<dbReference type="PROSITE" id="PS51257">
    <property type="entry name" value="PROKAR_LIPOPROTEIN"/>
    <property type="match status" value="1"/>
</dbReference>
<keyword evidence="4 7" id="KW-1133">Transmembrane helix</keyword>
<evidence type="ECO:0000256" key="5">
    <source>
        <dbReference type="ARBA" id="ARBA00023136"/>
    </source>
</evidence>
<comment type="similarity">
    <text evidence="6">Belongs to the ABC-4 integral membrane protein family.</text>
</comment>
<evidence type="ECO:0000259" key="9">
    <source>
        <dbReference type="Pfam" id="PF12704"/>
    </source>
</evidence>
<feature type="transmembrane region" description="Helical" evidence="7">
    <location>
        <begin position="687"/>
        <end position="715"/>
    </location>
</feature>
<keyword evidence="5 7" id="KW-0472">Membrane</keyword>
<evidence type="ECO:0000256" key="3">
    <source>
        <dbReference type="ARBA" id="ARBA00022692"/>
    </source>
</evidence>
<feature type="transmembrane region" description="Helical" evidence="7">
    <location>
        <begin position="414"/>
        <end position="439"/>
    </location>
</feature>
<keyword evidence="2" id="KW-1003">Cell membrane</keyword>
<feature type="transmembrane region" description="Helical" evidence="7">
    <location>
        <begin position="300"/>
        <end position="323"/>
    </location>
</feature>
<feature type="transmembrane region" description="Helical" evidence="7">
    <location>
        <begin position="389"/>
        <end position="408"/>
    </location>
</feature>
<feature type="transmembrane region" description="Helical" evidence="7">
    <location>
        <begin position="329"/>
        <end position="354"/>
    </location>
</feature>
<dbReference type="InterPro" id="IPR050250">
    <property type="entry name" value="Macrolide_Exporter_MacB"/>
</dbReference>
<evidence type="ECO:0000256" key="7">
    <source>
        <dbReference type="SAM" id="Phobius"/>
    </source>
</evidence>
<feature type="transmembrane region" description="Helical" evidence="7">
    <location>
        <begin position="244"/>
        <end position="273"/>
    </location>
</feature>
<name>A0ABS4Z8A0_9ACTN</name>